<accession>A0A6S6U1K0</accession>
<sequence>MTKEIVQERRNNLEQFSKESYPVIIDFAERLEHSDPSSILLDQEAMSLFVGTVAAFMRAEPVDEETRVWISVRIGYLIGEYLIQKYEGHWGVNLNETSPQYGHYVVFALSPKDKERAFPVDPFEAANEFVNQAPDRDLISLIEEIEAMIQ</sequence>
<organism evidence="1">
    <name type="scientific">uncultured Aureispira sp</name>
    <dbReference type="NCBI Taxonomy" id="1331704"/>
    <lineage>
        <taxon>Bacteria</taxon>
        <taxon>Pseudomonadati</taxon>
        <taxon>Bacteroidota</taxon>
        <taxon>Saprospiria</taxon>
        <taxon>Saprospirales</taxon>
        <taxon>Saprospiraceae</taxon>
        <taxon>Aureispira</taxon>
        <taxon>environmental samples</taxon>
    </lineage>
</organism>
<name>A0A6S6U1K0_9BACT</name>
<dbReference type="AlphaFoldDB" id="A0A6S6U1K0"/>
<reference evidence="1" key="1">
    <citation type="submission" date="2020-01" db="EMBL/GenBank/DDBJ databases">
        <authorList>
            <person name="Meier V. D."/>
            <person name="Meier V D."/>
        </authorList>
    </citation>
    <scope>NUCLEOTIDE SEQUENCE</scope>
    <source>
        <strain evidence="1">HLG_WM_MAG_10</strain>
    </source>
</reference>
<dbReference type="EMBL" id="CACVAQ010000318">
    <property type="protein sequence ID" value="CAA6822703.1"/>
    <property type="molecule type" value="Genomic_DNA"/>
</dbReference>
<evidence type="ECO:0000313" key="1">
    <source>
        <dbReference type="EMBL" id="CAA6822703.1"/>
    </source>
</evidence>
<proteinExistence type="predicted"/>
<gene>
    <name evidence="1" type="ORF">HELGO_WM46690</name>
</gene>
<evidence type="ECO:0008006" key="2">
    <source>
        <dbReference type="Google" id="ProtNLM"/>
    </source>
</evidence>
<protein>
    <recommendedName>
        <fullName evidence="2">DUF3806 domain-containing protein</fullName>
    </recommendedName>
</protein>